<dbReference type="GO" id="GO:0009982">
    <property type="term" value="F:pseudouridine synthase activity"/>
    <property type="evidence" value="ECO:0007669"/>
    <property type="project" value="InterPro"/>
</dbReference>
<dbReference type="GO" id="GO:0140098">
    <property type="term" value="F:catalytic activity, acting on RNA"/>
    <property type="evidence" value="ECO:0007669"/>
    <property type="project" value="UniProtKB-ARBA"/>
</dbReference>
<proteinExistence type="predicted"/>
<reference evidence="3" key="1">
    <citation type="journal article" date="2014" name="Int. J. Syst. Evol. Microbiol.">
        <title>Complete genome sequence of Corynebacterium casei LMG S-19264T (=DSM 44701T), isolated from a smear-ripened cheese.</title>
        <authorList>
            <consortium name="US DOE Joint Genome Institute (JGI-PGF)"/>
            <person name="Walter F."/>
            <person name="Albersmeier A."/>
            <person name="Kalinowski J."/>
            <person name="Ruckert C."/>
        </authorList>
    </citation>
    <scope>NUCLEOTIDE SEQUENCE</scope>
    <source>
        <strain evidence="3">CCM 7086</strain>
    </source>
</reference>
<accession>A0A8J2UMK2</accession>
<evidence type="ECO:0000313" key="4">
    <source>
        <dbReference type="Proteomes" id="UP000620266"/>
    </source>
</evidence>
<dbReference type="InterPro" id="IPR050188">
    <property type="entry name" value="RluA_PseudoU_synthase"/>
</dbReference>
<protein>
    <recommendedName>
        <fullName evidence="2">Pseudouridine synthase RsuA/RluA-like domain-containing protein</fullName>
    </recommendedName>
</protein>
<comment type="caution">
    <text evidence="3">The sequence shown here is derived from an EMBL/GenBank/DDBJ whole genome shotgun (WGS) entry which is preliminary data.</text>
</comment>
<sequence>MSRRQARQAMRPPDRDGVGASRVVLPPGPWRCVVDFISERFPAVSAADWRMRMQQGDIIDRDGQAVAPDAPYCAGTVLFYYRHLPAEPRIPFEESVLYQDDYLVVADKPHFLPVTPSGRYVQETLLVRLKRRLGIPTLTPMHRIDRETAGLVLFTIRPPTRNLYQGLFRDRSVEKIYEAIAPLRADLALPTVYRSRLIESPAFMQMQESEGAPNSETMIELLEAQDALGRYRLSPVTGRKHQLRAHMAALGMPIVGDRIYPRLLPEEGEQQDFRHPLQLLAKSIRFTDPISGRVLEFESRQRLSWPT</sequence>
<dbReference type="SUPFAM" id="SSF55120">
    <property type="entry name" value="Pseudouridine synthase"/>
    <property type="match status" value="1"/>
</dbReference>
<dbReference type="InterPro" id="IPR006145">
    <property type="entry name" value="PsdUridine_synth_RsuA/RluA"/>
</dbReference>
<gene>
    <name evidence="3" type="ORF">GCM10007205_21830</name>
</gene>
<dbReference type="PANTHER" id="PTHR21600:SF84">
    <property type="entry name" value="PSEUDOURIDINE SYNTHASE RSUA_RLUA-LIKE DOMAIN-CONTAINING PROTEIN"/>
    <property type="match status" value="1"/>
</dbReference>
<keyword evidence="4" id="KW-1185">Reference proteome</keyword>
<name>A0A8J2UMK2_9BURK</name>
<dbReference type="EMBL" id="BMCG01000004">
    <property type="protein sequence ID" value="GGC12481.1"/>
    <property type="molecule type" value="Genomic_DNA"/>
</dbReference>
<reference evidence="3" key="2">
    <citation type="submission" date="2020-09" db="EMBL/GenBank/DDBJ databases">
        <authorList>
            <person name="Sun Q."/>
            <person name="Sedlacek I."/>
        </authorList>
    </citation>
    <scope>NUCLEOTIDE SEQUENCE</scope>
    <source>
        <strain evidence="3">CCM 7086</strain>
    </source>
</reference>
<dbReference type="Proteomes" id="UP000620266">
    <property type="component" value="Unassembled WGS sequence"/>
</dbReference>
<dbReference type="Gene3D" id="3.30.2350.10">
    <property type="entry name" value="Pseudouridine synthase"/>
    <property type="match status" value="1"/>
</dbReference>
<dbReference type="InterPro" id="IPR020103">
    <property type="entry name" value="PsdUridine_synth_cat_dom_sf"/>
</dbReference>
<evidence type="ECO:0000259" key="2">
    <source>
        <dbReference type="Pfam" id="PF00849"/>
    </source>
</evidence>
<feature type="region of interest" description="Disordered" evidence="1">
    <location>
        <begin position="1"/>
        <end position="20"/>
    </location>
</feature>
<dbReference type="GO" id="GO:0003723">
    <property type="term" value="F:RNA binding"/>
    <property type="evidence" value="ECO:0007669"/>
    <property type="project" value="InterPro"/>
</dbReference>
<evidence type="ECO:0000313" key="3">
    <source>
        <dbReference type="EMBL" id="GGC12481.1"/>
    </source>
</evidence>
<evidence type="ECO:0000256" key="1">
    <source>
        <dbReference type="SAM" id="MobiDB-lite"/>
    </source>
</evidence>
<feature type="domain" description="Pseudouridine synthase RsuA/RluA-like" evidence="2">
    <location>
        <begin position="102"/>
        <end position="249"/>
    </location>
</feature>
<dbReference type="GO" id="GO:0000455">
    <property type="term" value="P:enzyme-directed rRNA pseudouridine synthesis"/>
    <property type="evidence" value="ECO:0007669"/>
    <property type="project" value="TreeGrafter"/>
</dbReference>
<organism evidence="3 4">
    <name type="scientific">Oxalicibacterium flavum</name>
    <dbReference type="NCBI Taxonomy" id="179467"/>
    <lineage>
        <taxon>Bacteria</taxon>
        <taxon>Pseudomonadati</taxon>
        <taxon>Pseudomonadota</taxon>
        <taxon>Betaproteobacteria</taxon>
        <taxon>Burkholderiales</taxon>
        <taxon>Oxalobacteraceae</taxon>
        <taxon>Oxalicibacterium</taxon>
    </lineage>
</organism>
<dbReference type="PANTHER" id="PTHR21600">
    <property type="entry name" value="MITOCHONDRIAL RNA PSEUDOURIDINE SYNTHASE"/>
    <property type="match status" value="1"/>
</dbReference>
<dbReference type="AlphaFoldDB" id="A0A8J2UMK2"/>
<dbReference type="Pfam" id="PF00849">
    <property type="entry name" value="PseudoU_synth_2"/>
    <property type="match status" value="1"/>
</dbReference>